<dbReference type="InterPro" id="IPR052708">
    <property type="entry name" value="PxpC"/>
</dbReference>
<protein>
    <submittedName>
        <fullName evidence="5">Biotin-dependent carboxyltransferase family protein</fullName>
    </submittedName>
</protein>
<dbReference type="GO" id="GO:0016787">
    <property type="term" value="F:hydrolase activity"/>
    <property type="evidence" value="ECO:0007669"/>
    <property type="project" value="UniProtKB-KW"/>
</dbReference>
<dbReference type="PANTHER" id="PTHR43309">
    <property type="entry name" value="5-OXOPROLINASE SUBUNIT C"/>
    <property type="match status" value="1"/>
</dbReference>
<organism evidence="5 6">
    <name type="scientific">Nisaea acidiphila</name>
    <dbReference type="NCBI Taxonomy" id="1862145"/>
    <lineage>
        <taxon>Bacteria</taxon>
        <taxon>Pseudomonadati</taxon>
        <taxon>Pseudomonadota</taxon>
        <taxon>Alphaproteobacteria</taxon>
        <taxon>Rhodospirillales</taxon>
        <taxon>Thalassobaculaceae</taxon>
        <taxon>Nisaea</taxon>
    </lineage>
</organism>
<keyword evidence="6" id="KW-1185">Reference proteome</keyword>
<evidence type="ECO:0000313" key="6">
    <source>
        <dbReference type="Proteomes" id="UP001060336"/>
    </source>
</evidence>
<dbReference type="Proteomes" id="UP001060336">
    <property type="component" value="Chromosome"/>
</dbReference>
<sequence>MSSLKVIQAGFAPTLQDFGRPAFQNRGVPVSGALDPVSLRIGNALVGNDGGVAAVEFRLVGPTLEVLAESVRVALTGTRSELIVEAGERVVLPSYQSVTLRRGQRLSVAPVADSGVAYLCVEGGFDLPRVFDSLSTYGRSRIGGFEGRALQEGDELPLRLAEVEARGELRLEDLSYLEERGPMRVVFGPQRDYFTDESAAAFLTSEYTISREADRMGMRLEGPALEHARGYNITSDGIVTGAIQVPGNGLPIILLADHQTTGGYPKIGTVISADIPRLGRMKPGDTLLFEEIDVAGAEEARRAQEKEVLKLLGALSPAAAWLDEAALYRENLISGVVQDGEIG</sequence>
<name>A0A9J7AU37_9PROT</name>
<gene>
    <name evidence="5" type="ORF">NUH88_21755</name>
</gene>
<dbReference type="InterPro" id="IPR029000">
    <property type="entry name" value="Cyclophilin-like_dom_sf"/>
</dbReference>
<dbReference type="GO" id="GO:0005524">
    <property type="term" value="F:ATP binding"/>
    <property type="evidence" value="ECO:0007669"/>
    <property type="project" value="UniProtKB-KW"/>
</dbReference>
<dbReference type="EMBL" id="CP102480">
    <property type="protein sequence ID" value="UUX50001.1"/>
    <property type="molecule type" value="Genomic_DNA"/>
</dbReference>
<dbReference type="SMART" id="SM00797">
    <property type="entry name" value="AHS2"/>
    <property type="match status" value="1"/>
</dbReference>
<dbReference type="KEGG" id="naci:NUH88_21755"/>
<evidence type="ECO:0000256" key="3">
    <source>
        <dbReference type="ARBA" id="ARBA00022840"/>
    </source>
</evidence>
<keyword evidence="3" id="KW-0067">ATP-binding</keyword>
<dbReference type="RefSeq" id="WP_257768953.1">
    <property type="nucleotide sequence ID" value="NZ_CP102480.1"/>
</dbReference>
<feature type="domain" description="Carboxyltransferase" evidence="4">
    <location>
        <begin position="25"/>
        <end position="307"/>
    </location>
</feature>
<dbReference type="Pfam" id="PF02626">
    <property type="entry name" value="CT_A_B"/>
    <property type="match status" value="1"/>
</dbReference>
<dbReference type="Gene3D" id="2.40.100.10">
    <property type="entry name" value="Cyclophilin-like"/>
    <property type="match status" value="1"/>
</dbReference>
<accession>A0A9J7AU37</accession>
<evidence type="ECO:0000313" key="5">
    <source>
        <dbReference type="EMBL" id="UUX50001.1"/>
    </source>
</evidence>
<dbReference type="InterPro" id="IPR003778">
    <property type="entry name" value="CT_A_B"/>
</dbReference>
<dbReference type="SUPFAM" id="SSF50891">
    <property type="entry name" value="Cyclophilin-like"/>
    <property type="match status" value="1"/>
</dbReference>
<reference evidence="5" key="1">
    <citation type="submission" date="2022-08" db="EMBL/GenBank/DDBJ databases">
        <title>Nisaea acidiphila sp. nov., isolated from a marine algal debris and emended description of the genus Nisaea Urios et al. 2008.</title>
        <authorList>
            <person name="Kwon K."/>
        </authorList>
    </citation>
    <scope>NUCLEOTIDE SEQUENCE</scope>
    <source>
        <strain evidence="5">MEBiC11861</strain>
    </source>
</reference>
<evidence type="ECO:0000256" key="2">
    <source>
        <dbReference type="ARBA" id="ARBA00022801"/>
    </source>
</evidence>
<keyword evidence="1" id="KW-0547">Nucleotide-binding</keyword>
<evidence type="ECO:0000256" key="1">
    <source>
        <dbReference type="ARBA" id="ARBA00022741"/>
    </source>
</evidence>
<dbReference type="NCBIfam" id="TIGR00724">
    <property type="entry name" value="urea_amlyse_rel"/>
    <property type="match status" value="1"/>
</dbReference>
<evidence type="ECO:0000259" key="4">
    <source>
        <dbReference type="SMART" id="SM00797"/>
    </source>
</evidence>
<keyword evidence="2" id="KW-0378">Hydrolase</keyword>
<dbReference type="PANTHER" id="PTHR43309:SF5">
    <property type="entry name" value="5-OXOPROLINASE SUBUNIT C"/>
    <property type="match status" value="1"/>
</dbReference>
<dbReference type="AlphaFoldDB" id="A0A9J7AU37"/>
<proteinExistence type="predicted"/>